<keyword evidence="1" id="KW-0812">Transmembrane</keyword>
<keyword evidence="5" id="KW-1185">Reference proteome</keyword>
<evidence type="ECO:0000313" key="3">
    <source>
        <dbReference type="EMBL" id="CAF0808034.1"/>
    </source>
</evidence>
<name>A0A813TFH9_9BILA</name>
<comment type="caution">
    <text evidence="4">The sequence shown here is derived from an EMBL/GenBank/DDBJ whole genome shotgun (WGS) entry which is preliminary data.</text>
</comment>
<organism evidence="4 5">
    <name type="scientific">Rotaria sordida</name>
    <dbReference type="NCBI Taxonomy" id="392033"/>
    <lineage>
        <taxon>Eukaryota</taxon>
        <taxon>Metazoa</taxon>
        <taxon>Spiralia</taxon>
        <taxon>Gnathifera</taxon>
        <taxon>Rotifera</taxon>
        <taxon>Eurotatoria</taxon>
        <taxon>Bdelloidea</taxon>
        <taxon>Philodinida</taxon>
        <taxon>Philodinidae</taxon>
        <taxon>Rotaria</taxon>
    </lineage>
</organism>
<dbReference type="Proteomes" id="UP000663854">
    <property type="component" value="Unassembled WGS sequence"/>
</dbReference>
<evidence type="ECO:0000256" key="1">
    <source>
        <dbReference type="SAM" id="Phobius"/>
    </source>
</evidence>
<dbReference type="Proteomes" id="UP000663870">
    <property type="component" value="Unassembled WGS sequence"/>
</dbReference>
<feature type="transmembrane region" description="Helical" evidence="1">
    <location>
        <begin position="74"/>
        <end position="92"/>
    </location>
</feature>
<sequence length="95" mass="10974">MFLLTTIQSSTLLVNQYRKSHSSVNLIDSTLSLTNDSIKNHINLSMNKFQSFDNSLRYSFMKDGSNLTKTQIKVIFTVVIIISFIIFIMAIFRFK</sequence>
<dbReference type="AlphaFoldDB" id="A0A813TFH9"/>
<proteinExistence type="predicted"/>
<keyword evidence="1" id="KW-1133">Transmembrane helix</keyword>
<evidence type="ECO:0000313" key="5">
    <source>
        <dbReference type="Proteomes" id="UP000663870"/>
    </source>
</evidence>
<evidence type="ECO:0000313" key="2">
    <source>
        <dbReference type="EMBL" id="CAF0777315.1"/>
    </source>
</evidence>
<accession>A0A813TFH9</accession>
<keyword evidence="1" id="KW-0472">Membrane</keyword>
<protein>
    <submittedName>
        <fullName evidence="4">Uncharacterized protein</fullName>
    </submittedName>
</protein>
<dbReference type="EMBL" id="CAJNOL010000066">
    <property type="protein sequence ID" value="CAF0809027.1"/>
    <property type="molecule type" value="Genomic_DNA"/>
</dbReference>
<evidence type="ECO:0000313" key="4">
    <source>
        <dbReference type="EMBL" id="CAF0809027.1"/>
    </source>
</evidence>
<gene>
    <name evidence="3" type="ORF">JXQ802_LOCUS4580</name>
    <name evidence="4" type="ORF">JXQ802_LOCUS4627</name>
    <name evidence="2" type="ORF">PYM288_LOCUS3431</name>
</gene>
<reference evidence="4" key="1">
    <citation type="submission" date="2021-02" db="EMBL/GenBank/DDBJ databases">
        <authorList>
            <person name="Nowell W R."/>
        </authorList>
    </citation>
    <scope>NUCLEOTIDE SEQUENCE</scope>
</reference>
<dbReference type="EMBL" id="CAJNOH010000026">
    <property type="protein sequence ID" value="CAF0777315.1"/>
    <property type="molecule type" value="Genomic_DNA"/>
</dbReference>
<dbReference type="EMBL" id="CAJNOL010000065">
    <property type="protein sequence ID" value="CAF0808034.1"/>
    <property type="molecule type" value="Genomic_DNA"/>
</dbReference>